<dbReference type="Gene3D" id="2.160.20.80">
    <property type="entry name" value="E3 ubiquitin-protein ligase SopA"/>
    <property type="match status" value="1"/>
</dbReference>
<dbReference type="AlphaFoldDB" id="A0A486D9D1"/>
<feature type="transmembrane region" description="Helical" evidence="1">
    <location>
        <begin position="283"/>
        <end position="303"/>
    </location>
</feature>
<evidence type="ECO:0008006" key="3">
    <source>
        <dbReference type="Google" id="ProtNLM"/>
    </source>
</evidence>
<proteinExistence type="predicted"/>
<dbReference type="RefSeq" id="WP_000013735.1">
    <property type="nucleotide sequence ID" value="NZ_JANWTF010000009.1"/>
</dbReference>
<dbReference type="InterPro" id="IPR001646">
    <property type="entry name" value="5peptide_repeat"/>
</dbReference>
<keyword evidence="1" id="KW-0812">Transmembrane</keyword>
<gene>
    <name evidence="2" type="ORF">SAMEA4873656_02582</name>
</gene>
<accession>A0A486D9D1</accession>
<dbReference type="SUPFAM" id="SSF141571">
    <property type="entry name" value="Pentapeptide repeat-like"/>
    <property type="match status" value="1"/>
</dbReference>
<protein>
    <recommendedName>
        <fullName evidence="3">Pentapeptide repeat-containing protein</fullName>
    </recommendedName>
</protein>
<dbReference type="EMBL" id="CAAHCZ010000003">
    <property type="protein sequence ID" value="VGM09064.1"/>
    <property type="molecule type" value="Genomic_DNA"/>
</dbReference>
<keyword evidence="1" id="KW-1133">Transmembrane helix</keyword>
<sequence>MANSIRQHRIKNYWDATYDPNINLEEFIKWGLDDLNINGKNNSGPRKVAIDLTIPEHIATPKDYEGKLILSKKHKPENFKNKFFSGYVFTECDIYGDNKGIRITFKSCEFRKVCFGYANFKNIKFVDCTFIECSFSMASFENCQFNNCTYKDISYSGNETKLNNTYIEPSKFIGALFVNQDKDICEKEGTTPEYQKYRSYGTKTKCSKILLNSLSTIPDDEVYYQAVEVHFKCKQKSKQKSLLFERSNSKVTKKLWYSILLLKSVIENFIINTSGLINGWGGSLFRCIFVGLFIMIVFTIIYAITSSGDAIGAFMKAVDITLLTGYTKYSTERTTSGIGQLDETIHLINMMIGVWWYGILIPTLINKICTSRS</sequence>
<feature type="transmembrane region" description="Helical" evidence="1">
    <location>
        <begin position="347"/>
        <end position="365"/>
    </location>
</feature>
<organism evidence="2">
    <name type="scientific">Klebsiella pneumoniae</name>
    <dbReference type="NCBI Taxonomy" id="573"/>
    <lineage>
        <taxon>Bacteria</taxon>
        <taxon>Pseudomonadati</taxon>
        <taxon>Pseudomonadota</taxon>
        <taxon>Gammaproteobacteria</taxon>
        <taxon>Enterobacterales</taxon>
        <taxon>Enterobacteriaceae</taxon>
        <taxon>Klebsiella/Raoultella group</taxon>
        <taxon>Klebsiella</taxon>
        <taxon>Klebsiella pneumoniae complex</taxon>
    </lineage>
</organism>
<keyword evidence="1" id="KW-0472">Membrane</keyword>
<evidence type="ECO:0000256" key="1">
    <source>
        <dbReference type="SAM" id="Phobius"/>
    </source>
</evidence>
<name>A0A486D9D1_KLEPN</name>
<reference evidence="2" key="1">
    <citation type="submission" date="2019-03" db="EMBL/GenBank/DDBJ databases">
        <authorList>
            <consortium name="Pathogen Informatics"/>
        </authorList>
    </citation>
    <scope>NUCLEOTIDE SEQUENCE</scope>
    <source>
        <strain evidence="2">5012STDY7626466</strain>
    </source>
</reference>
<evidence type="ECO:0000313" key="2">
    <source>
        <dbReference type="EMBL" id="VGM09064.1"/>
    </source>
</evidence>
<dbReference type="Pfam" id="PF00805">
    <property type="entry name" value="Pentapeptide"/>
    <property type="match status" value="1"/>
</dbReference>